<feature type="domain" description="Phage tail tape measure protein" evidence="3">
    <location>
        <begin position="208"/>
        <end position="398"/>
    </location>
</feature>
<dbReference type="NCBIfam" id="TIGR01760">
    <property type="entry name" value="tape_meas_TP901"/>
    <property type="match status" value="1"/>
</dbReference>
<dbReference type="EMBL" id="BAAAZI010000006">
    <property type="protein sequence ID" value="GAA4137961.1"/>
    <property type="molecule type" value="Genomic_DNA"/>
</dbReference>
<feature type="transmembrane region" description="Helical" evidence="2">
    <location>
        <begin position="538"/>
        <end position="560"/>
    </location>
</feature>
<evidence type="ECO:0000313" key="5">
    <source>
        <dbReference type="Proteomes" id="UP001500101"/>
    </source>
</evidence>
<keyword evidence="1" id="KW-0175">Coiled coil</keyword>
<dbReference type="InterPro" id="IPR010090">
    <property type="entry name" value="Phage_tape_meas"/>
</dbReference>
<evidence type="ECO:0000256" key="1">
    <source>
        <dbReference type="SAM" id="Coils"/>
    </source>
</evidence>
<evidence type="ECO:0000256" key="2">
    <source>
        <dbReference type="SAM" id="Phobius"/>
    </source>
</evidence>
<feature type="transmembrane region" description="Helical" evidence="2">
    <location>
        <begin position="580"/>
        <end position="599"/>
    </location>
</feature>
<feature type="transmembrane region" description="Helical" evidence="2">
    <location>
        <begin position="483"/>
        <end position="501"/>
    </location>
</feature>
<dbReference type="RefSeq" id="WP_344673965.1">
    <property type="nucleotide sequence ID" value="NZ_BAAAZI010000006.1"/>
</dbReference>
<name>A0ABP7YLN4_9SPHI</name>
<keyword evidence="2" id="KW-0812">Transmembrane</keyword>
<dbReference type="Pfam" id="PF10145">
    <property type="entry name" value="PhageMin_Tail"/>
    <property type="match status" value="1"/>
</dbReference>
<feature type="coiled-coil region" evidence="1">
    <location>
        <begin position="60"/>
        <end position="108"/>
    </location>
</feature>
<organism evidence="4 5">
    <name type="scientific">Sphingobacterium kyonggiense</name>
    <dbReference type="NCBI Taxonomy" id="714075"/>
    <lineage>
        <taxon>Bacteria</taxon>
        <taxon>Pseudomonadati</taxon>
        <taxon>Bacteroidota</taxon>
        <taxon>Sphingobacteriia</taxon>
        <taxon>Sphingobacteriales</taxon>
        <taxon>Sphingobacteriaceae</taxon>
        <taxon>Sphingobacterium</taxon>
    </lineage>
</organism>
<evidence type="ECO:0000313" key="4">
    <source>
        <dbReference type="EMBL" id="GAA4137961.1"/>
    </source>
</evidence>
<keyword evidence="2" id="KW-0472">Membrane</keyword>
<reference evidence="5" key="1">
    <citation type="journal article" date="2019" name="Int. J. Syst. Evol. Microbiol.">
        <title>The Global Catalogue of Microorganisms (GCM) 10K type strain sequencing project: providing services to taxonomists for standard genome sequencing and annotation.</title>
        <authorList>
            <consortium name="The Broad Institute Genomics Platform"/>
            <consortium name="The Broad Institute Genome Sequencing Center for Infectious Disease"/>
            <person name="Wu L."/>
            <person name="Ma J."/>
        </authorList>
    </citation>
    <scope>NUCLEOTIDE SEQUENCE [LARGE SCALE GENOMIC DNA]</scope>
    <source>
        <strain evidence="5">JCM 16704</strain>
    </source>
</reference>
<gene>
    <name evidence="4" type="ORF">GCM10022216_14590</name>
</gene>
<keyword evidence="2" id="KW-1133">Transmembrane helix</keyword>
<dbReference type="Gene3D" id="1.10.287.1490">
    <property type="match status" value="1"/>
</dbReference>
<dbReference type="Proteomes" id="UP001500101">
    <property type="component" value="Unassembled WGS sequence"/>
</dbReference>
<feature type="transmembrane region" description="Helical" evidence="2">
    <location>
        <begin position="513"/>
        <end position="532"/>
    </location>
</feature>
<keyword evidence="5" id="KW-1185">Reference proteome</keyword>
<protein>
    <submittedName>
        <fullName evidence="4">Phage tail tape measure protein</fullName>
    </submittedName>
</protein>
<comment type="caution">
    <text evidence="4">The sequence shown here is derived from an EMBL/GenBank/DDBJ whole genome shotgun (WGS) entry which is preliminary data.</text>
</comment>
<proteinExistence type="predicted"/>
<evidence type="ECO:0000259" key="3">
    <source>
        <dbReference type="Pfam" id="PF10145"/>
    </source>
</evidence>
<feature type="coiled-coil region" evidence="1">
    <location>
        <begin position="760"/>
        <end position="822"/>
    </location>
</feature>
<feature type="coiled-coil region" evidence="1">
    <location>
        <begin position="622"/>
        <end position="659"/>
    </location>
</feature>
<sequence length="1412" mass="156750">MAKKLKAETLALDVVVNANNAQKNINDLGRTITDTNFKIKELKNQQLELVKAGQKNSAEYKSLGKEITSQQSKIKSLKEEQDKLINSLSLEQKTIAQLKKQLSDLNRMRNNSIPGSEQYNAYGKQIDSVTNRLQYLQNGAERTGNVLTKMSGNLSQYIGGLVAGGASLIAFWTGSTKAIQEYAAFDDNLADVMKTTDLTKESVKELNSELTKIETRTSQEDLLGLSRIAGKLGYSEVGDITEFVKANNQIIVALNEDLGGNVEETVNHIGKLVDIFKLKDLYGTEDAFLKVGSAINELGMASTANEGYMVEFARRMSGVAPLAKISIDQILGLGAALDQLGQTEEVSSTALNKLFVNMASDAETYSKYAGMKLTDFKKLLENDFMGAFTKVLSGVKDNANGINELAATLGDLGEDGGRVIGVLGSLANNVDVLKSSMNLANQAMVEGDSITKEYNIKNETAAAKLDMAKKRVKDLWIELGEKLWPAMTTGLSLFGMFINILKTSVNFISNNFRVISSLTIAIIAYYTAMQIAAKWTAINTGLMVAKEIILKSAVIAYRLLTGQITRTAAAQQLLNLRMLANPYGLVAAALVGLISYLVIGSNKIDKYTESQKKLNQVNIDAKAETELETSAIKENLKEIQNSKNSIDEKRKAIENLRKIMPDVLKDYTDEQILAGEATTAIKNHAKAILLRAEARMEEELLKEELRRKADNEKRLNSGFEGLPFLDKAGYYVKGLIGLGRPMEMFLNDFQKIERETNGVIDLYKNNLKKKYVEIEQLQNQYKIDLNPTGNRVENEGSNSAKKTAYQKELDEAEKHHQKLLQQKGLFREDLSELDKEQLIELAGYQKTYQDKLDAINTKYGESLKTVTQTANQELKKRADAESNYINSVLIKRQSESEAEKAAYDDRLKKAGLFGVERESLTARQLLALEILEKEHKDNLAKIDANAIAKEIDSRINNNRDVVSDLRIRHQEELSSIRNLSQAKDYLRKYLNGQELAQIRNLNQARRMIQNQQMLEEQNLLKNQLNELITILSQAQSSGEFEGLVLSDKILSDEEKQIILDRLRTVKEELGKLTGQDKSDELSNDENSRLKVDVLGMSVQDWENLFNNIGTSREKIQGVLGVLGAATQIWGQYNAMVAAKENAQLQKDEQVNNKKKDNLKRRLDEGLISQEDYNKHVEALDKEMERKKAIVARDQAKRERNVALMSAIVNTARGITAAFPNPILMAIIAAMGALQIGTISATPLPEIPGAESGGRMIDVVRSQDGKRFNAKSDPNKRGYVSNPTVIIGENGKEWVANANAVSNPAIAPLFDVLDKAQRDGTIDTMTISEIIARTLPNRVQGRASGGSLDGGRPILSTNQESHSMEIFLLKNMETMEKLSNKIDEMEVKVGLLGKDGFLSKMDELKNLEENGNF</sequence>
<accession>A0ABP7YLN4</accession>